<keyword evidence="1" id="KW-0489">Methyltransferase</keyword>
<gene>
    <name evidence="1" type="ORF">SPHA_26041</name>
</gene>
<dbReference type="GO" id="GO:0120550">
    <property type="term" value="F:methyltransferase cap2 activity"/>
    <property type="evidence" value="ECO:0007669"/>
    <property type="project" value="UniProtKB-EC"/>
</dbReference>
<dbReference type="Proteomes" id="UP000597762">
    <property type="component" value="Unassembled WGS sequence"/>
</dbReference>
<dbReference type="PANTHER" id="PTHR16121:SF2">
    <property type="entry name" value="CAP-SPECIFIC MRNA (NUCLEOSIDE-2'-O-)-METHYLTRANSFERASE 2"/>
    <property type="match status" value="1"/>
</dbReference>
<dbReference type="OrthoDB" id="429597at2759"/>
<protein>
    <submittedName>
        <fullName evidence="1">CMTR2</fullName>
        <ecNumber evidence="1">2.1.1.296</ecNumber>
    </submittedName>
</protein>
<evidence type="ECO:0000313" key="2">
    <source>
        <dbReference type="Proteomes" id="UP000597762"/>
    </source>
</evidence>
<dbReference type="InterPro" id="IPR050851">
    <property type="entry name" value="mRNA_Cap_2O-Ribose_MeTrfase"/>
</dbReference>
<comment type="caution">
    <text evidence="1">The sequence shown here is derived from an EMBL/GenBank/DDBJ whole genome shotgun (WGS) entry which is preliminary data.</text>
</comment>
<dbReference type="EC" id="2.1.1.296" evidence="1"/>
<evidence type="ECO:0000313" key="1">
    <source>
        <dbReference type="EMBL" id="CAE1248188.1"/>
    </source>
</evidence>
<name>A0A812BV85_ACAPH</name>
<accession>A0A812BV85</accession>
<dbReference type="AlphaFoldDB" id="A0A812BV85"/>
<sequence>MFFFLYIISKLNTETTIVVTSSFELQKSDLMDLSPEELIEINQLFEKKFCYTSRGDEEWPWPSLATSPHEQDWHHEAMSQLRDQLNICKDIVSVDDPHLFTVHLCEAPGAFITSFNHYLSNKAFTGKWGWIGTTLNPYYEGNDLAKMIVDDRLIRKTLSNWFFGDGTGNIMNKNNFMQLLELVETKESVKLVNKLFSFFY</sequence>
<dbReference type="PANTHER" id="PTHR16121">
    <property type="entry name" value="CAP-SPECIFIC MRNA (NUCLEOSIDE-2'-O-)-METHYLTRANSFERASE 1-RELATED"/>
    <property type="match status" value="1"/>
</dbReference>
<dbReference type="GO" id="GO:0032259">
    <property type="term" value="P:methylation"/>
    <property type="evidence" value="ECO:0007669"/>
    <property type="project" value="UniProtKB-KW"/>
</dbReference>
<dbReference type="Gene3D" id="3.40.50.150">
    <property type="entry name" value="Vaccinia Virus protein VP39"/>
    <property type="match status" value="1"/>
</dbReference>
<dbReference type="InterPro" id="IPR029063">
    <property type="entry name" value="SAM-dependent_MTases_sf"/>
</dbReference>
<dbReference type="GO" id="GO:0005737">
    <property type="term" value="C:cytoplasm"/>
    <property type="evidence" value="ECO:0007669"/>
    <property type="project" value="TreeGrafter"/>
</dbReference>
<dbReference type="GO" id="GO:0004483">
    <property type="term" value="F:methyltransferase cap1 activity"/>
    <property type="evidence" value="ECO:0007669"/>
    <property type="project" value="TreeGrafter"/>
</dbReference>
<reference evidence="1" key="1">
    <citation type="submission" date="2021-01" db="EMBL/GenBank/DDBJ databases">
        <authorList>
            <person name="Li R."/>
            <person name="Bekaert M."/>
        </authorList>
    </citation>
    <scope>NUCLEOTIDE SEQUENCE</scope>
    <source>
        <strain evidence="1">Farmed</strain>
    </source>
</reference>
<keyword evidence="1" id="KW-0808">Transferase</keyword>
<dbReference type="EMBL" id="CAHIKZ030000994">
    <property type="protein sequence ID" value="CAE1248188.1"/>
    <property type="molecule type" value="Genomic_DNA"/>
</dbReference>
<dbReference type="GO" id="GO:0005634">
    <property type="term" value="C:nucleus"/>
    <property type="evidence" value="ECO:0007669"/>
    <property type="project" value="TreeGrafter"/>
</dbReference>
<proteinExistence type="predicted"/>
<keyword evidence="2" id="KW-1185">Reference proteome</keyword>
<organism evidence="1 2">
    <name type="scientific">Acanthosepion pharaonis</name>
    <name type="common">Pharaoh cuttlefish</name>
    <name type="synonym">Sepia pharaonis</name>
    <dbReference type="NCBI Taxonomy" id="158019"/>
    <lineage>
        <taxon>Eukaryota</taxon>
        <taxon>Metazoa</taxon>
        <taxon>Spiralia</taxon>
        <taxon>Lophotrochozoa</taxon>
        <taxon>Mollusca</taxon>
        <taxon>Cephalopoda</taxon>
        <taxon>Coleoidea</taxon>
        <taxon>Decapodiformes</taxon>
        <taxon>Sepiida</taxon>
        <taxon>Sepiina</taxon>
        <taxon>Sepiidae</taxon>
        <taxon>Acanthosepion</taxon>
    </lineage>
</organism>
<dbReference type="GO" id="GO:0006370">
    <property type="term" value="P:7-methylguanosine mRNA capping"/>
    <property type="evidence" value="ECO:0007669"/>
    <property type="project" value="TreeGrafter"/>
</dbReference>